<dbReference type="SUPFAM" id="SSF51445">
    <property type="entry name" value="(Trans)glycosidases"/>
    <property type="match status" value="1"/>
</dbReference>
<gene>
    <name evidence="5" type="ORF">Lac1_11740</name>
</gene>
<keyword evidence="6" id="KW-1185">Reference proteome</keyword>
<keyword evidence="3" id="KW-0326">Glycosidase</keyword>
<dbReference type="Pfam" id="PF01183">
    <property type="entry name" value="Glyco_hydro_25"/>
    <property type="match status" value="1"/>
</dbReference>
<evidence type="ECO:0000256" key="4">
    <source>
        <dbReference type="SAM" id="MobiDB-lite"/>
    </source>
</evidence>
<organism evidence="5 6">
    <name type="scientific">Claveliimonas bilis</name>
    <dbReference type="NCBI Taxonomy" id="3028070"/>
    <lineage>
        <taxon>Bacteria</taxon>
        <taxon>Bacillati</taxon>
        <taxon>Bacillota</taxon>
        <taxon>Clostridia</taxon>
        <taxon>Lachnospirales</taxon>
        <taxon>Lachnospiraceae</taxon>
        <taxon>Claveliimonas</taxon>
    </lineage>
</organism>
<evidence type="ECO:0000256" key="1">
    <source>
        <dbReference type="ARBA" id="ARBA00010646"/>
    </source>
</evidence>
<dbReference type="PROSITE" id="PS51904">
    <property type="entry name" value="GLYCOSYL_HYDROL_F25_2"/>
    <property type="match status" value="1"/>
</dbReference>
<feature type="region of interest" description="Disordered" evidence="4">
    <location>
        <begin position="212"/>
        <end position="232"/>
    </location>
</feature>
<dbReference type="Pfam" id="PF07538">
    <property type="entry name" value="ChW"/>
    <property type="match status" value="4"/>
</dbReference>
<evidence type="ECO:0000313" key="5">
    <source>
        <dbReference type="EMBL" id="BDZ76991.1"/>
    </source>
</evidence>
<reference evidence="6" key="1">
    <citation type="journal article" date="2023" name="Int. J. Syst. Evol. Microbiol.">
        <title>Claveliimonas bilis gen. nov., sp. nov., deoxycholic acid-producing bacteria isolated from human faeces, and reclassification of Sellimonas monacensis Zenner et al. 2021 as Claveliimonas monacensis comb. nov.</title>
        <authorList>
            <person name="Hisatomi A."/>
            <person name="Kastawa N.W.E.P.G."/>
            <person name="Song I."/>
            <person name="Ohkuma M."/>
            <person name="Fukiya S."/>
            <person name="Sakamoto M."/>
        </authorList>
    </citation>
    <scope>NUCLEOTIDE SEQUENCE [LARGE SCALE GENOMIC DNA]</scope>
    <source>
        <strain evidence="6">12BBH14</strain>
    </source>
</reference>
<accession>A0ABM8I556</accession>
<evidence type="ECO:0008006" key="7">
    <source>
        <dbReference type="Google" id="ProtNLM"/>
    </source>
</evidence>
<dbReference type="InterPro" id="IPR002053">
    <property type="entry name" value="Glyco_hydro_25"/>
</dbReference>
<sequence>MSMNGIDISNHQAGLNLAKVPCDFVICKATEGTGFVDRYCDGWIQKALQLGKKVGVYHFATGGSSGVAEADFFYKNIKGYVGKAILVLDWEANAVNRGVAYAKAFLDRIYQLTGVKPLIYMSNSVVHAYDWSSVVNADYGLWNAGYYAGYETMGYNPNAPLYGGTGKWKACALYQYTSSGRLSGWNGNLDLNVFYGDRAAWDKYAGTAGAVSSDPDGDIRSGGTMQERKNESGDVTYQAHVRGLGFLESRCDGHIAGSTDQNRRIEAMKVGLKSGAYMDIMVHLKGIGDKLYKNVRENIVVGTTGQKRRMEAFKIITEEILRYRAHNKTYGWGAWVSQGEWAGVRCKGKQMEAFQIYKPMLLVRGHVQSAGWGGYVGDMETVGTTGKGKRLEALQFDPLDEVIECSAHIQGEGWVHYGVITKDTIIGTVGQADRLECLRFKGNFEFRVHIQGSGWTDWTEADGIATLGTTGQALRIEAIQFRRK</sequence>
<dbReference type="EMBL" id="AP027742">
    <property type="protein sequence ID" value="BDZ76991.1"/>
    <property type="molecule type" value="Genomic_DNA"/>
</dbReference>
<dbReference type="RefSeq" id="WP_316266620.1">
    <property type="nucleotide sequence ID" value="NZ_AP027742.1"/>
</dbReference>
<evidence type="ECO:0000256" key="3">
    <source>
        <dbReference type="ARBA" id="ARBA00023295"/>
    </source>
</evidence>
<keyword evidence="2" id="KW-0378">Hydrolase</keyword>
<dbReference type="InterPro" id="IPR017853">
    <property type="entry name" value="GH"/>
</dbReference>
<dbReference type="SMART" id="SM00728">
    <property type="entry name" value="ChW"/>
    <property type="match status" value="3"/>
</dbReference>
<evidence type="ECO:0000313" key="6">
    <source>
        <dbReference type="Proteomes" id="UP001305815"/>
    </source>
</evidence>
<protein>
    <recommendedName>
        <fullName evidence="7">Lysozyme</fullName>
    </recommendedName>
</protein>
<evidence type="ECO:0000256" key="2">
    <source>
        <dbReference type="ARBA" id="ARBA00022801"/>
    </source>
</evidence>
<dbReference type="PANTHER" id="PTHR34135:SF2">
    <property type="entry name" value="LYSOZYME"/>
    <property type="match status" value="1"/>
</dbReference>
<dbReference type="SMART" id="SM00641">
    <property type="entry name" value="Glyco_25"/>
    <property type="match status" value="1"/>
</dbReference>
<dbReference type="Gene3D" id="3.20.20.80">
    <property type="entry name" value="Glycosidases"/>
    <property type="match status" value="1"/>
</dbReference>
<dbReference type="Proteomes" id="UP001305815">
    <property type="component" value="Chromosome"/>
</dbReference>
<dbReference type="PANTHER" id="PTHR34135">
    <property type="entry name" value="LYSOZYME"/>
    <property type="match status" value="1"/>
</dbReference>
<comment type="similarity">
    <text evidence="1">Belongs to the glycosyl hydrolase 25 family.</text>
</comment>
<dbReference type="InterPro" id="IPR006637">
    <property type="entry name" value="ChW"/>
</dbReference>
<proteinExistence type="inferred from homology"/>
<dbReference type="InterPro" id="IPR018077">
    <property type="entry name" value="Glyco_hydro_fam25_subgr"/>
</dbReference>
<name>A0ABM8I556_9FIRM</name>